<feature type="compositionally biased region" description="Basic residues" evidence="1">
    <location>
        <begin position="111"/>
        <end position="127"/>
    </location>
</feature>
<evidence type="ECO:0000313" key="3">
    <source>
        <dbReference type="EMBL" id="GMI25083.1"/>
    </source>
</evidence>
<evidence type="ECO:0000313" key="4">
    <source>
        <dbReference type="Proteomes" id="UP001165060"/>
    </source>
</evidence>
<evidence type="ECO:0000259" key="2">
    <source>
        <dbReference type="PROSITE" id="PS00036"/>
    </source>
</evidence>
<feature type="non-terminal residue" evidence="3">
    <location>
        <position position="1"/>
    </location>
</feature>
<feature type="region of interest" description="Disordered" evidence="1">
    <location>
        <begin position="92"/>
        <end position="180"/>
    </location>
</feature>
<sequence>YAPASHKRYSRKWVKIKKKMDSMPARWYLVTAIRKDGLLDDERDQHLSAEEEKEAIVPLSADELREKTMWLPPAFDHRQDLSLKERLIKEQREAEEAAAAKKAEEEEKAARNRARNTRASRKSRKKPPGATSPATSPKAASSPKNAIEGGMSAAAAEAKGEVEVGEKPTPSKVGFAEAKG</sequence>
<comment type="caution">
    <text evidence="3">The sequence shown here is derived from an EMBL/GenBank/DDBJ whole genome shotgun (WGS) entry which is preliminary data.</text>
</comment>
<feature type="domain" description="BZIP" evidence="2">
    <location>
        <begin position="111"/>
        <end position="126"/>
    </location>
</feature>
<feature type="compositionally biased region" description="Basic and acidic residues" evidence="1">
    <location>
        <begin position="92"/>
        <end position="110"/>
    </location>
</feature>
<gene>
    <name evidence="3" type="ORF">TeGR_g12414</name>
</gene>
<protein>
    <recommendedName>
        <fullName evidence="2">BZIP domain-containing protein</fullName>
    </recommendedName>
</protein>
<reference evidence="3 4" key="1">
    <citation type="journal article" date="2023" name="Commun. Biol.">
        <title>Genome analysis of Parmales, the sister group of diatoms, reveals the evolutionary specialization of diatoms from phago-mixotrophs to photoautotrophs.</title>
        <authorList>
            <person name="Ban H."/>
            <person name="Sato S."/>
            <person name="Yoshikawa S."/>
            <person name="Yamada K."/>
            <person name="Nakamura Y."/>
            <person name="Ichinomiya M."/>
            <person name="Sato N."/>
            <person name="Blanc-Mathieu R."/>
            <person name="Endo H."/>
            <person name="Kuwata A."/>
            <person name="Ogata H."/>
        </authorList>
    </citation>
    <scope>NUCLEOTIDE SEQUENCE [LARGE SCALE GENOMIC DNA]</scope>
</reference>
<name>A0ABQ6MFH7_9STRA</name>
<dbReference type="Proteomes" id="UP001165060">
    <property type="component" value="Unassembled WGS sequence"/>
</dbReference>
<dbReference type="InterPro" id="IPR004827">
    <property type="entry name" value="bZIP"/>
</dbReference>
<feature type="compositionally biased region" description="Low complexity" evidence="1">
    <location>
        <begin position="128"/>
        <end position="144"/>
    </location>
</feature>
<keyword evidence="4" id="KW-1185">Reference proteome</keyword>
<dbReference type="EMBL" id="BRYB01002766">
    <property type="protein sequence ID" value="GMI25083.1"/>
    <property type="molecule type" value="Genomic_DNA"/>
</dbReference>
<dbReference type="PROSITE" id="PS00036">
    <property type="entry name" value="BZIP_BASIC"/>
    <property type="match status" value="1"/>
</dbReference>
<organism evidence="3 4">
    <name type="scientific">Tetraparma gracilis</name>
    <dbReference type="NCBI Taxonomy" id="2962635"/>
    <lineage>
        <taxon>Eukaryota</taxon>
        <taxon>Sar</taxon>
        <taxon>Stramenopiles</taxon>
        <taxon>Ochrophyta</taxon>
        <taxon>Bolidophyceae</taxon>
        <taxon>Parmales</taxon>
        <taxon>Triparmaceae</taxon>
        <taxon>Tetraparma</taxon>
    </lineage>
</organism>
<accession>A0ABQ6MFH7</accession>
<evidence type="ECO:0000256" key="1">
    <source>
        <dbReference type="SAM" id="MobiDB-lite"/>
    </source>
</evidence>
<proteinExistence type="predicted"/>